<dbReference type="Gene3D" id="3.40.605.10">
    <property type="entry name" value="Aldehyde Dehydrogenase, Chain A, domain 1"/>
    <property type="match status" value="1"/>
</dbReference>
<dbReference type="Pfam" id="PF00171">
    <property type="entry name" value="Aldedh"/>
    <property type="match status" value="1"/>
</dbReference>
<dbReference type="STRING" id="573508.A0A1E3BP17"/>
<dbReference type="InterPro" id="IPR015590">
    <property type="entry name" value="Aldehyde_DH_dom"/>
</dbReference>
<dbReference type="InterPro" id="IPR016161">
    <property type="entry name" value="Ald_DH/histidinol_DH"/>
</dbReference>
<comment type="caution">
    <text evidence="5">The sequence shown here is derived from an EMBL/GenBank/DDBJ whole genome shotgun (WGS) entry which is preliminary data.</text>
</comment>
<dbReference type="GO" id="GO:0004029">
    <property type="term" value="F:aldehyde dehydrogenase (NAD+) activity"/>
    <property type="evidence" value="ECO:0007669"/>
    <property type="project" value="UniProtKB-EC"/>
</dbReference>
<dbReference type="Proteomes" id="UP000094569">
    <property type="component" value="Unassembled WGS sequence"/>
</dbReference>
<dbReference type="OrthoDB" id="310895at2759"/>
<name>A0A1E3BP17_ASPCR</name>
<evidence type="ECO:0000313" key="5">
    <source>
        <dbReference type="EMBL" id="ODM22531.1"/>
    </source>
</evidence>
<evidence type="ECO:0000256" key="1">
    <source>
        <dbReference type="ARBA" id="ARBA00009986"/>
    </source>
</evidence>
<dbReference type="InterPro" id="IPR016163">
    <property type="entry name" value="Ald_DH_C"/>
</dbReference>
<gene>
    <name evidence="5" type="ORF">SI65_00119</name>
</gene>
<reference evidence="5 6" key="1">
    <citation type="journal article" date="2016" name="BMC Genomics">
        <title>Comparative genomic and transcriptomic analyses of the Fuzhuan brick tea-fermentation fungus Aspergillus cristatus.</title>
        <authorList>
            <person name="Ge Y."/>
            <person name="Wang Y."/>
            <person name="Liu Y."/>
            <person name="Tan Y."/>
            <person name="Ren X."/>
            <person name="Zhang X."/>
            <person name="Hyde K.D."/>
            <person name="Liu Y."/>
            <person name="Liu Z."/>
        </authorList>
    </citation>
    <scope>NUCLEOTIDE SEQUENCE [LARGE SCALE GENOMIC DNA]</scope>
    <source>
        <strain evidence="5 6">GZAAS20.1005</strain>
    </source>
</reference>
<sequence>MGNGINSDSDAFFGPLQNKMQYEKAQDILASITSENLTLALTGGPTESPGFFFAPIIVDNPPDDCESVTEEPFAPILPLLKWSESDSVSVIDRANNTDTGLGAPVWSKDVDKATAMANQLEAGTVWVNTHFELGPTAPFGGHKCSGIGVEFGLAGLTQYCNSPTLWVRRDPAREFGV</sequence>
<organism evidence="5 6">
    <name type="scientific">Aspergillus cristatus</name>
    <name type="common">Chinese Fuzhuan brick tea-fermentation fungus</name>
    <name type="synonym">Eurotium cristatum</name>
    <dbReference type="NCBI Taxonomy" id="573508"/>
    <lineage>
        <taxon>Eukaryota</taxon>
        <taxon>Fungi</taxon>
        <taxon>Dikarya</taxon>
        <taxon>Ascomycota</taxon>
        <taxon>Pezizomycotina</taxon>
        <taxon>Eurotiomycetes</taxon>
        <taxon>Eurotiomycetidae</taxon>
        <taxon>Eurotiales</taxon>
        <taxon>Aspergillaceae</taxon>
        <taxon>Aspergillus</taxon>
        <taxon>Aspergillus subgen. Aspergillus</taxon>
    </lineage>
</organism>
<comment type="catalytic activity">
    <reaction evidence="3">
        <text>an aldehyde + NAD(+) + H2O = a carboxylate + NADH + 2 H(+)</text>
        <dbReference type="Rhea" id="RHEA:16185"/>
        <dbReference type="ChEBI" id="CHEBI:15377"/>
        <dbReference type="ChEBI" id="CHEBI:15378"/>
        <dbReference type="ChEBI" id="CHEBI:17478"/>
        <dbReference type="ChEBI" id="CHEBI:29067"/>
        <dbReference type="ChEBI" id="CHEBI:57540"/>
        <dbReference type="ChEBI" id="CHEBI:57945"/>
        <dbReference type="EC" id="1.2.1.3"/>
    </reaction>
</comment>
<dbReference type="VEuPathDB" id="FungiDB:SI65_00119"/>
<protein>
    <recommendedName>
        <fullName evidence="2">aldehyde dehydrogenase (NAD(+))</fullName>
        <ecNumber evidence="2">1.2.1.3</ecNumber>
    </recommendedName>
</protein>
<evidence type="ECO:0000256" key="2">
    <source>
        <dbReference type="ARBA" id="ARBA00024226"/>
    </source>
</evidence>
<evidence type="ECO:0000256" key="3">
    <source>
        <dbReference type="ARBA" id="ARBA00049194"/>
    </source>
</evidence>
<evidence type="ECO:0000259" key="4">
    <source>
        <dbReference type="Pfam" id="PF00171"/>
    </source>
</evidence>
<dbReference type="EMBL" id="JXNT01000001">
    <property type="protein sequence ID" value="ODM22531.1"/>
    <property type="molecule type" value="Genomic_DNA"/>
</dbReference>
<dbReference type="EC" id="1.2.1.3" evidence="2"/>
<evidence type="ECO:0000313" key="6">
    <source>
        <dbReference type="Proteomes" id="UP000094569"/>
    </source>
</evidence>
<proteinExistence type="inferred from homology"/>
<dbReference type="SUPFAM" id="SSF53720">
    <property type="entry name" value="ALDH-like"/>
    <property type="match status" value="1"/>
</dbReference>
<comment type="similarity">
    <text evidence="1">Belongs to the aldehyde dehydrogenase family.</text>
</comment>
<accession>A0A1E3BP17</accession>
<dbReference type="Gene3D" id="3.40.309.10">
    <property type="entry name" value="Aldehyde Dehydrogenase, Chain A, domain 2"/>
    <property type="match status" value="1"/>
</dbReference>
<dbReference type="InterPro" id="IPR016162">
    <property type="entry name" value="Ald_DH_N"/>
</dbReference>
<feature type="domain" description="Aldehyde dehydrogenase" evidence="4">
    <location>
        <begin position="6"/>
        <end position="162"/>
    </location>
</feature>
<dbReference type="AlphaFoldDB" id="A0A1E3BP17"/>
<keyword evidence="6" id="KW-1185">Reference proteome</keyword>
<dbReference type="PANTHER" id="PTHR11699">
    <property type="entry name" value="ALDEHYDE DEHYDROGENASE-RELATED"/>
    <property type="match status" value="1"/>
</dbReference>